<comment type="caution">
    <text evidence="1">The sequence shown here is derived from an EMBL/GenBank/DDBJ whole genome shotgun (WGS) entry which is preliminary data.</text>
</comment>
<dbReference type="EMBL" id="CAJVCH010151351">
    <property type="protein sequence ID" value="CAG7727634.1"/>
    <property type="molecule type" value="Genomic_DNA"/>
</dbReference>
<organism evidence="1 2">
    <name type="scientific">Allacma fusca</name>
    <dbReference type="NCBI Taxonomy" id="39272"/>
    <lineage>
        <taxon>Eukaryota</taxon>
        <taxon>Metazoa</taxon>
        <taxon>Ecdysozoa</taxon>
        <taxon>Arthropoda</taxon>
        <taxon>Hexapoda</taxon>
        <taxon>Collembola</taxon>
        <taxon>Symphypleona</taxon>
        <taxon>Sminthuridae</taxon>
        <taxon>Allacma</taxon>
    </lineage>
</organism>
<protein>
    <submittedName>
        <fullName evidence="1">Uncharacterized protein</fullName>
    </submittedName>
</protein>
<proteinExistence type="predicted"/>
<name>A0A8J2JYB3_9HEXA</name>
<gene>
    <name evidence="1" type="ORF">AFUS01_LOCUS16466</name>
</gene>
<feature type="non-terminal residue" evidence="1">
    <location>
        <position position="1"/>
    </location>
</feature>
<sequence>SILKLSNTTVHTRITVQSFEFQGKRSPLCSTVA</sequence>
<dbReference type="AlphaFoldDB" id="A0A8J2JYB3"/>
<reference evidence="1" key="1">
    <citation type="submission" date="2021-06" db="EMBL/GenBank/DDBJ databases">
        <authorList>
            <person name="Hodson N. C."/>
            <person name="Mongue J. A."/>
            <person name="Jaron S. K."/>
        </authorList>
    </citation>
    <scope>NUCLEOTIDE SEQUENCE</scope>
</reference>
<keyword evidence="2" id="KW-1185">Reference proteome</keyword>
<dbReference type="Proteomes" id="UP000708208">
    <property type="component" value="Unassembled WGS sequence"/>
</dbReference>
<evidence type="ECO:0000313" key="1">
    <source>
        <dbReference type="EMBL" id="CAG7727634.1"/>
    </source>
</evidence>
<evidence type="ECO:0000313" key="2">
    <source>
        <dbReference type="Proteomes" id="UP000708208"/>
    </source>
</evidence>
<accession>A0A8J2JYB3</accession>